<dbReference type="SUPFAM" id="SSF140111">
    <property type="entry name" value="Endosomal sorting complex assembly domain"/>
    <property type="match status" value="1"/>
</dbReference>
<dbReference type="GO" id="GO:0000813">
    <property type="term" value="C:ESCRT I complex"/>
    <property type="evidence" value="ECO:0007669"/>
    <property type="project" value="TreeGrafter"/>
</dbReference>
<accession>A0A2X0LWT7</accession>
<dbReference type="InterPro" id="IPR009851">
    <property type="entry name" value="Mod_r"/>
</dbReference>
<dbReference type="OrthoDB" id="10260857at2759"/>
<evidence type="ECO:0000256" key="4">
    <source>
        <dbReference type="ARBA" id="ARBA00022753"/>
    </source>
</evidence>
<protein>
    <submittedName>
        <fullName evidence="9">BZ3500_MvSof-1268-A1-R1_Chr2-2g05128 protein</fullName>
    </submittedName>
</protein>
<dbReference type="EMBL" id="FMWP01000010">
    <property type="protein sequence ID" value="SCZ87662.1"/>
    <property type="molecule type" value="Genomic_DNA"/>
</dbReference>
<comment type="similarity">
    <text evidence="2">Belongs to the VPS37 family.</text>
</comment>
<dbReference type="Pfam" id="PF07200">
    <property type="entry name" value="Mod_r"/>
    <property type="match status" value="1"/>
</dbReference>
<dbReference type="PANTHER" id="PTHR13678:SF2">
    <property type="entry name" value="VACUOLAR PROTEIN SORTING-ASSOCIATED PROTEIN 37A"/>
    <property type="match status" value="1"/>
</dbReference>
<keyword evidence="4" id="KW-0967">Endosome</keyword>
<keyword evidence="10" id="KW-1185">Reference proteome</keyword>
<dbReference type="GO" id="GO:0006623">
    <property type="term" value="P:protein targeting to vacuole"/>
    <property type="evidence" value="ECO:0007669"/>
    <property type="project" value="TreeGrafter"/>
</dbReference>
<evidence type="ECO:0000259" key="8">
    <source>
        <dbReference type="PROSITE" id="PS51314"/>
    </source>
</evidence>
<comment type="subcellular location">
    <subcellularLocation>
        <location evidence="1">Endosome</location>
    </subcellularLocation>
</comment>
<name>A0A2X0LWT7_9BASI</name>
<evidence type="ECO:0000313" key="9">
    <source>
        <dbReference type="EMBL" id="SCZ87662.1"/>
    </source>
</evidence>
<dbReference type="Gene3D" id="1.10.287.660">
    <property type="entry name" value="Helix hairpin bin"/>
    <property type="match status" value="1"/>
</dbReference>
<dbReference type="InterPro" id="IPR029012">
    <property type="entry name" value="Helix_hairpin_bin_sf"/>
</dbReference>
<feature type="region of interest" description="Disordered" evidence="7">
    <location>
        <begin position="1"/>
        <end position="43"/>
    </location>
</feature>
<dbReference type="AlphaFoldDB" id="A0A2X0LWT7"/>
<feature type="domain" description="VPS37 C-terminal" evidence="8">
    <location>
        <begin position="129"/>
        <end position="216"/>
    </location>
</feature>
<proteinExistence type="inferred from homology"/>
<keyword evidence="5 6" id="KW-0653">Protein transport</keyword>
<organism evidence="9 10">
    <name type="scientific">Microbotryum saponariae</name>
    <dbReference type="NCBI Taxonomy" id="289078"/>
    <lineage>
        <taxon>Eukaryota</taxon>
        <taxon>Fungi</taxon>
        <taxon>Dikarya</taxon>
        <taxon>Basidiomycota</taxon>
        <taxon>Pucciniomycotina</taxon>
        <taxon>Microbotryomycetes</taxon>
        <taxon>Microbotryales</taxon>
        <taxon>Microbotryaceae</taxon>
        <taxon>Microbotryum</taxon>
    </lineage>
</organism>
<reference evidence="10" key="1">
    <citation type="submission" date="2016-10" db="EMBL/GenBank/DDBJ databases">
        <authorList>
            <person name="Jeantristanb JTB J.-T."/>
            <person name="Ricardo R."/>
        </authorList>
    </citation>
    <scope>NUCLEOTIDE SEQUENCE [LARGE SCALE GENOMIC DNA]</scope>
</reference>
<dbReference type="STRING" id="289078.A0A2X0LWT7"/>
<dbReference type="PANTHER" id="PTHR13678">
    <property type="entry name" value="VACUOLAR PROTEIN SORTING-ASSOCIATED PROTEIN 37"/>
    <property type="match status" value="1"/>
</dbReference>
<dbReference type="Proteomes" id="UP000249723">
    <property type="component" value="Unassembled WGS sequence"/>
</dbReference>
<dbReference type="PROSITE" id="PS51314">
    <property type="entry name" value="VPS37_C"/>
    <property type="match status" value="1"/>
</dbReference>
<dbReference type="GO" id="GO:0043162">
    <property type="term" value="P:ubiquitin-dependent protein catabolic process via the multivesicular body sorting pathway"/>
    <property type="evidence" value="ECO:0007669"/>
    <property type="project" value="TreeGrafter"/>
</dbReference>
<evidence type="ECO:0000256" key="6">
    <source>
        <dbReference type="PROSITE-ProRule" id="PRU00646"/>
    </source>
</evidence>
<dbReference type="GO" id="GO:0006612">
    <property type="term" value="P:protein targeting to membrane"/>
    <property type="evidence" value="ECO:0007669"/>
    <property type="project" value="TreeGrafter"/>
</dbReference>
<keyword evidence="3 6" id="KW-0813">Transport</keyword>
<sequence>MDPPPPLIDPTACSSLAAPPSNVFSSSSGVTSTSTTSSPASSLPPDAILDALTASYPGLATLSSEQVNELLQDPHLFDAYFNTTPQALQLHRSLEQALQENLEIAQKNEALRPRLQELRDQTMHHFQSANELKDRWQLLDRAQADHYQRFLPATQQARLSRATHAQEYTSEALVNAFLDGQIDDQVFVQQYRAVREVYHRRAIGLEKWQDGKVSWR</sequence>
<evidence type="ECO:0000256" key="5">
    <source>
        <dbReference type="ARBA" id="ARBA00022927"/>
    </source>
</evidence>
<evidence type="ECO:0000313" key="10">
    <source>
        <dbReference type="Proteomes" id="UP000249723"/>
    </source>
</evidence>
<evidence type="ECO:0000256" key="7">
    <source>
        <dbReference type="SAM" id="MobiDB-lite"/>
    </source>
</evidence>
<dbReference type="InterPro" id="IPR037202">
    <property type="entry name" value="ESCRT_assembly_dom"/>
</dbReference>
<gene>
    <name evidence="9" type="ORF">BZ3500_MVSOF-1268-A1-R1_CHR2-2G05128</name>
</gene>
<evidence type="ECO:0000256" key="2">
    <source>
        <dbReference type="ARBA" id="ARBA00007617"/>
    </source>
</evidence>
<feature type="compositionally biased region" description="Low complexity" evidence="7">
    <location>
        <begin position="19"/>
        <end position="43"/>
    </location>
</feature>
<evidence type="ECO:0000256" key="1">
    <source>
        <dbReference type="ARBA" id="ARBA00004177"/>
    </source>
</evidence>
<evidence type="ECO:0000256" key="3">
    <source>
        <dbReference type="ARBA" id="ARBA00022448"/>
    </source>
</evidence>